<dbReference type="PANTHER" id="PTHR30619:SF1">
    <property type="entry name" value="RECOMBINATION PROTEIN 2"/>
    <property type="match status" value="1"/>
</dbReference>
<sequence>MASKLRVRIYNVLFGDAILLTIPEIDEAGNEVKINVLFDVGNALAGDGGRDGVFKAVLENIKDELDDAPLDLYIMTHEHMDHVQGLLHGSKKLGIEFKARHLWMTASSEGPAYYNRFPKAKTKRLAALAAYDSVATFLAKSAAPVPIGILALLAINNPQSSKDCVKHISERGLDGVKPRYVHRTANVGDHHPFRRTKVRLLAPEEDTSIYYGALPPRTLGAVLDGAAPLSLDGKAITPPAGVAAGHFFDLMEFRSNGMTANLKTIDKAANNSSVALEVEWNGWRLFFPGDAEEKSWEMMDRTNGLRPVHFLKISHHGSKNGTPRHQLDKVLPERAPDGKPRFAVVSTREGAYSGVPDADTLTLVASRAHLDDTRTLREGGWFDITFPDRIDQMPESRHGP</sequence>
<dbReference type="RefSeq" id="WP_136963776.1">
    <property type="nucleotide sequence ID" value="NZ_CP039690.1"/>
</dbReference>
<dbReference type="KEGG" id="pstg:E8M01_31510"/>
<evidence type="ECO:0008006" key="3">
    <source>
        <dbReference type="Google" id="ProtNLM"/>
    </source>
</evidence>
<dbReference type="EMBL" id="CP039690">
    <property type="protein sequence ID" value="QCI68357.1"/>
    <property type="molecule type" value="Genomic_DNA"/>
</dbReference>
<dbReference type="PANTHER" id="PTHR30619">
    <property type="entry name" value="DNA INTERNALIZATION/COMPETENCE PROTEIN COMEC/REC2"/>
    <property type="match status" value="1"/>
</dbReference>
<dbReference type="OrthoDB" id="7177610at2"/>
<dbReference type="Proteomes" id="UP000298781">
    <property type="component" value="Chromosome"/>
</dbReference>
<reference evidence="1 2" key="1">
    <citation type="submission" date="2019-04" db="EMBL/GenBank/DDBJ databases">
        <title>Phreatobacter aquaticus sp. nov.</title>
        <authorList>
            <person name="Choi A."/>
        </authorList>
    </citation>
    <scope>NUCLEOTIDE SEQUENCE [LARGE SCALE GENOMIC DNA]</scope>
    <source>
        <strain evidence="1 2">KCTC 52518</strain>
    </source>
</reference>
<dbReference type="Gene3D" id="3.60.15.10">
    <property type="entry name" value="Ribonuclease Z/Hydroxyacylglutathione hydrolase-like"/>
    <property type="match status" value="1"/>
</dbReference>
<evidence type="ECO:0000313" key="1">
    <source>
        <dbReference type="EMBL" id="QCI68357.1"/>
    </source>
</evidence>
<evidence type="ECO:0000313" key="2">
    <source>
        <dbReference type="Proteomes" id="UP000298781"/>
    </source>
</evidence>
<protein>
    <recommendedName>
        <fullName evidence="3">MBL fold metallo-hydrolase</fullName>
    </recommendedName>
</protein>
<dbReference type="AlphaFoldDB" id="A0A4D7BKU2"/>
<dbReference type="InterPro" id="IPR036866">
    <property type="entry name" value="RibonucZ/Hydroxyglut_hydro"/>
</dbReference>
<dbReference type="InterPro" id="IPR052159">
    <property type="entry name" value="Competence_DNA_uptake"/>
</dbReference>
<gene>
    <name evidence="1" type="ORF">E8M01_31510</name>
</gene>
<name>A0A4D7BKU2_9HYPH</name>
<proteinExistence type="predicted"/>
<organism evidence="1 2">
    <name type="scientific">Phreatobacter stygius</name>
    <dbReference type="NCBI Taxonomy" id="1940610"/>
    <lineage>
        <taxon>Bacteria</taxon>
        <taxon>Pseudomonadati</taxon>
        <taxon>Pseudomonadota</taxon>
        <taxon>Alphaproteobacteria</taxon>
        <taxon>Hyphomicrobiales</taxon>
        <taxon>Phreatobacteraceae</taxon>
        <taxon>Phreatobacter</taxon>
    </lineage>
</organism>
<keyword evidence="2" id="KW-1185">Reference proteome</keyword>
<dbReference type="SUPFAM" id="SSF56281">
    <property type="entry name" value="Metallo-hydrolase/oxidoreductase"/>
    <property type="match status" value="1"/>
</dbReference>
<accession>A0A4D7BKU2</accession>